<dbReference type="AlphaFoldDB" id="A0AAW0PGL1"/>
<sequence length="68" mass="7827">MLGEHGLLRLSPEEGDWCGFPLDPLLRQSSLTSTVGEQWVGDQMGTWKHPREMKAEEEGEEMRLEQEK</sequence>
<reference evidence="2" key="1">
    <citation type="submission" date="2024-04" db="EMBL/GenBank/DDBJ databases">
        <title>Salinicola lusitanus LLJ914,a marine bacterium isolated from the Okinawa Trough.</title>
        <authorList>
            <person name="Li J."/>
        </authorList>
    </citation>
    <scope>NUCLEOTIDE SEQUENCE [LARGE SCALE GENOMIC DNA]</scope>
</reference>
<evidence type="ECO:0000313" key="2">
    <source>
        <dbReference type="Proteomes" id="UP001460270"/>
    </source>
</evidence>
<gene>
    <name evidence="1" type="ORF">WMY93_010518</name>
</gene>
<evidence type="ECO:0000313" key="1">
    <source>
        <dbReference type="EMBL" id="KAK7919234.1"/>
    </source>
</evidence>
<accession>A0AAW0PGL1</accession>
<keyword evidence="2" id="KW-1185">Reference proteome</keyword>
<organism evidence="1 2">
    <name type="scientific">Mugilogobius chulae</name>
    <name type="common">yellowstripe goby</name>
    <dbReference type="NCBI Taxonomy" id="88201"/>
    <lineage>
        <taxon>Eukaryota</taxon>
        <taxon>Metazoa</taxon>
        <taxon>Chordata</taxon>
        <taxon>Craniata</taxon>
        <taxon>Vertebrata</taxon>
        <taxon>Euteleostomi</taxon>
        <taxon>Actinopterygii</taxon>
        <taxon>Neopterygii</taxon>
        <taxon>Teleostei</taxon>
        <taxon>Neoteleostei</taxon>
        <taxon>Acanthomorphata</taxon>
        <taxon>Gobiaria</taxon>
        <taxon>Gobiiformes</taxon>
        <taxon>Gobioidei</taxon>
        <taxon>Gobiidae</taxon>
        <taxon>Gobionellinae</taxon>
        <taxon>Mugilogobius</taxon>
    </lineage>
</organism>
<protein>
    <submittedName>
        <fullName evidence="1">Uncharacterized protein</fullName>
    </submittedName>
</protein>
<proteinExistence type="predicted"/>
<name>A0AAW0PGL1_9GOBI</name>
<dbReference type="Proteomes" id="UP001460270">
    <property type="component" value="Unassembled WGS sequence"/>
</dbReference>
<comment type="caution">
    <text evidence="1">The sequence shown here is derived from an EMBL/GenBank/DDBJ whole genome shotgun (WGS) entry which is preliminary data.</text>
</comment>
<dbReference type="EMBL" id="JBBPFD010000007">
    <property type="protein sequence ID" value="KAK7919234.1"/>
    <property type="molecule type" value="Genomic_DNA"/>
</dbReference>